<feature type="binding site" evidence="9">
    <location>
        <position position="57"/>
    </location>
    <ligand>
        <name>cob(II)alamin</name>
        <dbReference type="ChEBI" id="CHEBI:16304"/>
    </ligand>
</feature>
<dbReference type="InterPro" id="IPR017896">
    <property type="entry name" value="4Fe4S_Fe-S-bd"/>
</dbReference>
<dbReference type="AlphaFoldDB" id="A0ABD5KQ41"/>
<dbReference type="Pfam" id="PF13646">
    <property type="entry name" value="HEAT_2"/>
    <property type="match status" value="1"/>
</dbReference>
<dbReference type="SMART" id="SM00567">
    <property type="entry name" value="EZ_HEAT"/>
    <property type="match status" value="2"/>
</dbReference>
<comment type="subunit">
    <text evidence="9">Monomer.</text>
</comment>
<comment type="function">
    <text evidence="9">Catalyzes the conversion of epoxyqueuosine (oQ) to queuosine (Q), which is a hypermodified base found in the wobble positions of tRNA(Asp), tRNA(Asn), tRNA(His) and tRNA(Tyr).</text>
</comment>
<keyword evidence="8 9" id="KW-0411">Iron-sulfur</keyword>
<dbReference type="GO" id="GO:0052693">
    <property type="term" value="F:epoxyqueuosine reductase activity"/>
    <property type="evidence" value="ECO:0007669"/>
    <property type="project" value="UniProtKB-UniRule"/>
</dbReference>
<keyword evidence="1 9" id="KW-0004">4Fe-4S</keyword>
<feature type="binding site" evidence="9">
    <location>
        <position position="220"/>
    </location>
    <ligand>
        <name>tRNA</name>
        <dbReference type="ChEBI" id="CHEBI:17843"/>
    </ligand>
</feature>
<feature type="binding site" evidence="9">
    <location>
        <position position="297"/>
    </location>
    <ligand>
        <name>tRNA</name>
        <dbReference type="ChEBI" id="CHEBI:17843"/>
    </ligand>
</feature>
<reference evidence="11 12" key="1">
    <citation type="submission" date="2024-05" db="EMBL/GenBank/DDBJ databases">
        <title>The mechanism of isolation and screening of efficient mineral weathering bacteria priestia aryabhattai c4-10 with weathered biotite.</title>
        <authorList>
            <person name="Yang S."/>
        </authorList>
    </citation>
    <scope>NUCLEOTIDE SEQUENCE [LARGE SCALE GENOMIC DNA]</scope>
    <source>
        <strain evidence="11 12">C4-10</strain>
    </source>
</reference>
<feature type="binding site" evidence="9">
    <location>
        <position position="191"/>
    </location>
    <ligand>
        <name>[4Fe-4S] cluster</name>
        <dbReference type="ChEBI" id="CHEBI:49883"/>
        <label>1</label>
    </ligand>
</feature>
<feature type="binding site" evidence="9">
    <location>
        <position position="97"/>
    </location>
    <ligand>
        <name>cob(II)alamin</name>
        <dbReference type="ChEBI" id="CHEBI:16304"/>
    </ligand>
</feature>
<dbReference type="HAMAP" id="MF_00916">
    <property type="entry name" value="QueG"/>
    <property type="match status" value="1"/>
</dbReference>
<dbReference type="GO" id="GO:0005737">
    <property type="term" value="C:cytoplasm"/>
    <property type="evidence" value="ECO:0007669"/>
    <property type="project" value="UniProtKB-SubCell"/>
</dbReference>
<accession>A0ABD5KQ41</accession>
<dbReference type="Gene3D" id="3.30.70.20">
    <property type="match status" value="1"/>
</dbReference>
<dbReference type="Pfam" id="PF08331">
    <property type="entry name" value="QueG_DUF1730"/>
    <property type="match status" value="1"/>
</dbReference>
<feature type="binding site" evidence="9">
    <location>
        <position position="152"/>
    </location>
    <ligand>
        <name>cob(II)alamin</name>
        <dbReference type="ChEBI" id="CHEBI:16304"/>
    </ligand>
</feature>
<evidence type="ECO:0000256" key="4">
    <source>
        <dbReference type="ARBA" id="ARBA00022723"/>
    </source>
</evidence>
<dbReference type="InterPro" id="IPR004155">
    <property type="entry name" value="PBS_lyase_HEAT"/>
</dbReference>
<keyword evidence="9" id="KW-0170">Cobalt</keyword>
<keyword evidence="7 9" id="KW-0408">Iron</keyword>
<dbReference type="FunFam" id="3.30.70.20:FF:000037">
    <property type="entry name" value="Epoxyqueuosine reductase"/>
    <property type="match status" value="1"/>
</dbReference>
<dbReference type="RefSeq" id="WP_345933587.1">
    <property type="nucleotide sequence ID" value="NZ_JBDIVD010000001.1"/>
</dbReference>
<comment type="subcellular location">
    <subcellularLocation>
        <location evidence="9">Cytoplasm</location>
    </subcellularLocation>
</comment>
<comment type="cofactor">
    <cofactor evidence="9">
        <name>[4Fe-4S] cluster</name>
        <dbReference type="ChEBI" id="CHEBI:49883"/>
    </cofactor>
    <text evidence="9">Binds 2 [4Fe-4S] clusters per monomer.</text>
</comment>
<feature type="binding site" evidence="9">
    <location>
        <position position="194"/>
    </location>
    <ligand>
        <name>[4Fe-4S] cluster</name>
        <dbReference type="ChEBI" id="CHEBI:49883"/>
        <label>1</label>
    </ligand>
</feature>
<dbReference type="GO" id="GO:0031419">
    <property type="term" value="F:cobalamin binding"/>
    <property type="evidence" value="ECO:0007669"/>
    <property type="project" value="UniProtKB-KW"/>
</dbReference>
<evidence type="ECO:0000256" key="1">
    <source>
        <dbReference type="ARBA" id="ARBA00022485"/>
    </source>
</evidence>
<comment type="pathway">
    <text evidence="9">tRNA modification; tRNA-queuosine biosynthesis.</text>
</comment>
<feature type="domain" description="4Fe-4S ferredoxin-type" evidence="10">
    <location>
        <begin position="178"/>
        <end position="208"/>
    </location>
</feature>
<comment type="similarity">
    <text evidence="9">Belongs to the QueG family.</text>
</comment>
<dbReference type="InterPro" id="IPR004453">
    <property type="entry name" value="QueG"/>
</dbReference>
<comment type="cofactor">
    <cofactor evidence="9">
        <name>cob(II)alamin</name>
        <dbReference type="ChEBI" id="CHEBI:16304"/>
    </cofactor>
</comment>
<evidence type="ECO:0000256" key="6">
    <source>
        <dbReference type="ARBA" id="ARBA00023002"/>
    </source>
</evidence>
<feature type="binding site" evidence="9">
    <location>
        <position position="295"/>
    </location>
    <ligand>
        <name>tRNA</name>
        <dbReference type="ChEBI" id="CHEBI:17843"/>
    </ligand>
</feature>
<dbReference type="Proteomes" id="UP001418804">
    <property type="component" value="Unassembled WGS sequence"/>
</dbReference>
<evidence type="ECO:0000256" key="3">
    <source>
        <dbReference type="ARBA" id="ARBA00022694"/>
    </source>
</evidence>
<feature type="binding site" evidence="9">
    <location>
        <position position="280"/>
    </location>
    <ligand>
        <name>tRNA</name>
        <dbReference type="ChEBI" id="CHEBI:17843"/>
    </ligand>
</feature>
<proteinExistence type="inferred from homology"/>
<feature type="active site" description="Proton donor" evidence="9">
    <location>
        <position position="134"/>
    </location>
</feature>
<gene>
    <name evidence="9 11" type="primary">queG</name>
    <name evidence="11" type="ORF">ABDD91_02265</name>
</gene>
<evidence type="ECO:0000256" key="2">
    <source>
        <dbReference type="ARBA" id="ARBA00022490"/>
    </source>
</evidence>
<dbReference type="NCBIfam" id="TIGR00276">
    <property type="entry name" value="tRNA epoxyqueuosine(34) reductase QueG"/>
    <property type="match status" value="1"/>
</dbReference>
<dbReference type="GO" id="GO:0008616">
    <property type="term" value="P:tRNA queuosine(34) biosynthetic process"/>
    <property type="evidence" value="ECO:0007669"/>
    <property type="project" value="UniProtKB-UniRule"/>
</dbReference>
<evidence type="ECO:0000256" key="8">
    <source>
        <dbReference type="ARBA" id="ARBA00023014"/>
    </source>
</evidence>
<feature type="binding site" evidence="9">
    <location>
        <position position="158"/>
    </location>
    <ligand>
        <name>cob(II)alamin</name>
        <dbReference type="ChEBI" id="CHEBI:16304"/>
    </ligand>
</feature>
<dbReference type="PROSITE" id="PS00198">
    <property type="entry name" value="4FE4S_FER_1"/>
    <property type="match status" value="1"/>
</dbReference>
<dbReference type="EC" id="1.17.99.6" evidence="9"/>
<feature type="binding site" evidence="9">
    <location>
        <position position="247"/>
    </location>
    <ligand>
        <name>[4Fe-4S] cluster</name>
        <dbReference type="ChEBI" id="CHEBI:49883"/>
        <label>1</label>
    </ligand>
</feature>
<dbReference type="SUPFAM" id="SSF48371">
    <property type="entry name" value="ARM repeat"/>
    <property type="match status" value="1"/>
</dbReference>
<sequence>MNAYQLKEEIISYSKEIGIDKIGFASASMFDELKNRLLAQQELGYASGFEEPDIEKRVDPTLVVPKARSIISIALAYPSKLKDAPKSTKEDRRGIFCRASWGQDYHTVLRDRLQKLEAFIKEKVPAAILQSMVDTGELSDRAVAERAGIGWSGKNCAIITPEFGSYVYLGEMITDIPFPPDKPIEDGCGTCNKCVDVCPTGALVTGGQLNSQRCIAFLTQTKGFLAEEFRSKLGNRLYGCDTCQTVCPENKGKDFHFHPEMEPDPELAKPKLKLLLTMSNREFKEKFGHVSGSWRGKKPIQRNAIIALAHFKDQTAVPDLIELIKNDVRPVIRGTAAWALGKIGDKEALDTLMNLREKEKDQEVIEEMSKGIEMLQEI</sequence>
<dbReference type="PANTHER" id="PTHR30002:SF4">
    <property type="entry name" value="EPOXYQUEUOSINE REDUCTASE"/>
    <property type="match status" value="1"/>
</dbReference>
<dbReference type="InterPro" id="IPR016024">
    <property type="entry name" value="ARM-type_fold"/>
</dbReference>
<dbReference type="GO" id="GO:0051539">
    <property type="term" value="F:4 iron, 4 sulfur cluster binding"/>
    <property type="evidence" value="ECO:0007669"/>
    <property type="project" value="UniProtKB-KW"/>
</dbReference>
<evidence type="ECO:0000259" key="10">
    <source>
        <dbReference type="PROSITE" id="PS51379"/>
    </source>
</evidence>
<evidence type="ECO:0000256" key="5">
    <source>
        <dbReference type="ARBA" id="ARBA00022785"/>
    </source>
</evidence>
<comment type="catalytic activity">
    <reaction evidence="9">
        <text>epoxyqueuosine(34) in tRNA + AH2 = queuosine(34) in tRNA + A + H2O</text>
        <dbReference type="Rhea" id="RHEA:32159"/>
        <dbReference type="Rhea" id="RHEA-COMP:18571"/>
        <dbReference type="Rhea" id="RHEA-COMP:18582"/>
        <dbReference type="ChEBI" id="CHEBI:13193"/>
        <dbReference type="ChEBI" id="CHEBI:15377"/>
        <dbReference type="ChEBI" id="CHEBI:17499"/>
        <dbReference type="ChEBI" id="CHEBI:194431"/>
        <dbReference type="ChEBI" id="CHEBI:194443"/>
        <dbReference type="EC" id="1.17.99.6"/>
    </reaction>
</comment>
<feature type="binding site" evidence="9">
    <location>
        <position position="222"/>
    </location>
    <ligand>
        <name>tRNA</name>
        <dbReference type="ChEBI" id="CHEBI:17843"/>
    </ligand>
</feature>
<keyword evidence="4 9" id="KW-0479">Metal-binding</keyword>
<dbReference type="InterPro" id="IPR013542">
    <property type="entry name" value="QueG_DUF1730"/>
</dbReference>
<dbReference type="PANTHER" id="PTHR30002">
    <property type="entry name" value="EPOXYQUEUOSINE REDUCTASE"/>
    <property type="match status" value="1"/>
</dbReference>
<feature type="binding site" evidence="9">
    <location>
        <position position="281"/>
    </location>
    <ligand>
        <name>tRNA</name>
        <dbReference type="ChEBI" id="CHEBI:17843"/>
    </ligand>
</feature>
<dbReference type="Pfam" id="PF13484">
    <property type="entry name" value="Fer4_16"/>
    <property type="match status" value="1"/>
</dbReference>
<dbReference type="SUPFAM" id="SSF54862">
    <property type="entry name" value="4Fe-4S ferredoxins"/>
    <property type="match status" value="1"/>
</dbReference>
<evidence type="ECO:0000313" key="12">
    <source>
        <dbReference type="Proteomes" id="UP001418804"/>
    </source>
</evidence>
<feature type="binding site" evidence="9">
    <location>
        <position position="240"/>
    </location>
    <ligand>
        <name>[4Fe-4S] cluster</name>
        <dbReference type="ChEBI" id="CHEBI:49883"/>
        <label>2</label>
    </ligand>
</feature>
<protein>
    <recommendedName>
        <fullName evidence="9">Epoxyqueuosine reductase</fullName>
        <ecNumber evidence="9">1.17.99.6</ecNumber>
    </recommendedName>
    <alternativeName>
        <fullName evidence="9">Queuosine biosynthesis protein QueG</fullName>
    </alternativeName>
</protein>
<keyword evidence="5 9" id="KW-0671">Queuosine biosynthesis</keyword>
<keyword evidence="3 9" id="KW-0819">tRNA processing</keyword>
<dbReference type="InterPro" id="IPR017900">
    <property type="entry name" value="4Fe4S_Fe_S_CS"/>
</dbReference>
<feature type="binding site" evidence="9">
    <location>
        <position position="198"/>
    </location>
    <ligand>
        <name>[4Fe-4S] cluster</name>
        <dbReference type="ChEBI" id="CHEBI:49883"/>
        <label>2</label>
    </ligand>
</feature>
<dbReference type="Gene3D" id="1.25.10.10">
    <property type="entry name" value="Leucine-rich Repeat Variant"/>
    <property type="match status" value="1"/>
</dbReference>
<dbReference type="PROSITE" id="PS51379">
    <property type="entry name" value="4FE4S_FER_2"/>
    <property type="match status" value="1"/>
</dbReference>
<evidence type="ECO:0000256" key="9">
    <source>
        <dbReference type="HAMAP-Rule" id="MF_00916"/>
    </source>
</evidence>
<feature type="binding site" evidence="9">
    <location>
        <position position="169"/>
    </location>
    <ligand>
        <name>cob(II)alamin</name>
        <dbReference type="ChEBI" id="CHEBI:16304"/>
    </ligand>
</feature>
<feature type="binding site" evidence="9">
    <location>
        <position position="188"/>
    </location>
    <ligand>
        <name>[4Fe-4S] cluster</name>
        <dbReference type="ChEBI" id="CHEBI:49883"/>
        <label>1</label>
    </ligand>
</feature>
<feature type="binding site" evidence="9">
    <location>
        <begin position="139"/>
        <end position="141"/>
    </location>
    <ligand>
        <name>cob(II)alamin</name>
        <dbReference type="ChEBI" id="CHEBI:16304"/>
    </ligand>
</feature>
<feature type="binding site" evidence="9">
    <location>
        <begin position="240"/>
        <end position="241"/>
    </location>
    <ligand>
        <name>cob(II)alamin</name>
        <dbReference type="ChEBI" id="CHEBI:16304"/>
    </ligand>
</feature>
<keyword evidence="9" id="KW-0846">Cobalamin</keyword>
<feature type="binding site" evidence="9">
    <location>
        <position position="298"/>
    </location>
    <ligand>
        <name>tRNA</name>
        <dbReference type="ChEBI" id="CHEBI:17843"/>
    </ligand>
</feature>
<name>A0ABD5KQ41_PRIAR</name>
<organism evidence="11 12">
    <name type="scientific">Priestia aryabhattai</name>
    <name type="common">Bacillus aryabhattai</name>
    <dbReference type="NCBI Taxonomy" id="412384"/>
    <lineage>
        <taxon>Bacteria</taxon>
        <taxon>Bacillati</taxon>
        <taxon>Bacillota</taxon>
        <taxon>Bacilli</taxon>
        <taxon>Bacillales</taxon>
        <taxon>Bacillaceae</taxon>
        <taxon>Priestia</taxon>
    </lineage>
</organism>
<reference evidence="11 12" key="2">
    <citation type="submission" date="2024-05" db="EMBL/GenBank/DDBJ databases">
        <authorList>
            <person name="Zheng X."/>
        </authorList>
    </citation>
    <scope>NUCLEOTIDE SEQUENCE [LARGE SCALE GENOMIC DNA]</scope>
    <source>
        <strain evidence="11 12">C4-10</strain>
    </source>
</reference>
<dbReference type="GO" id="GO:0046872">
    <property type="term" value="F:metal ion binding"/>
    <property type="evidence" value="ECO:0007669"/>
    <property type="project" value="UniProtKB-KW"/>
</dbReference>
<dbReference type="EMBL" id="JBDIVD010000001">
    <property type="protein sequence ID" value="MEN3151657.1"/>
    <property type="molecule type" value="Genomic_DNA"/>
</dbReference>
<dbReference type="InterPro" id="IPR011989">
    <property type="entry name" value="ARM-like"/>
</dbReference>
<comment type="caution">
    <text evidence="9">Lacks conserved residue(s) required for the propagation of feature annotation.</text>
</comment>
<keyword evidence="2 9" id="KW-0963">Cytoplasm</keyword>
<feature type="binding site" evidence="9">
    <location>
        <position position="243"/>
    </location>
    <ligand>
        <name>[4Fe-4S] cluster</name>
        <dbReference type="ChEBI" id="CHEBI:49883"/>
        <label>2</label>
    </ligand>
</feature>
<feature type="binding site" evidence="9">
    <location>
        <position position="155"/>
    </location>
    <ligand>
        <name>cob(II)alamin</name>
        <dbReference type="ChEBI" id="CHEBI:16304"/>
    </ligand>
</feature>
<feature type="binding site" evidence="9">
    <location>
        <position position="214"/>
    </location>
    <ligand>
        <name>[4Fe-4S] cluster</name>
        <dbReference type="ChEBI" id="CHEBI:49883"/>
        <label>2</label>
    </ligand>
</feature>
<evidence type="ECO:0000256" key="7">
    <source>
        <dbReference type="ARBA" id="ARBA00023004"/>
    </source>
</evidence>
<keyword evidence="6 9" id="KW-0560">Oxidoreductase</keyword>
<comment type="caution">
    <text evidence="11">The sequence shown here is derived from an EMBL/GenBank/DDBJ whole genome shotgun (WGS) entry which is preliminary data.</text>
</comment>
<feature type="binding site" evidence="9">
    <location>
        <position position="134"/>
    </location>
    <ligand>
        <name>cob(II)alamin</name>
        <dbReference type="ChEBI" id="CHEBI:16304"/>
    </ligand>
</feature>
<evidence type="ECO:0000313" key="11">
    <source>
        <dbReference type="EMBL" id="MEN3151657.1"/>
    </source>
</evidence>